<sequence length="143" mass="17013">MTDNKIEKYNFIIKKWVKTFMKTMDKGDLEVGDDSGNTPFGVKIIFDGYAEDDDYNLIKESMSFAVFVHKDSLKKEFKEYETNRGMLCHRPKEECYINCWYDSEEDNLDITTFIEDKTDDCTELDRDFVIDLICKIYDRDNKE</sequence>
<gene>
    <name evidence="1" type="ORF">METZ01_LOCUS216823</name>
</gene>
<protein>
    <submittedName>
        <fullName evidence="1">Uncharacterized protein</fullName>
    </submittedName>
</protein>
<proteinExistence type="predicted"/>
<dbReference type="EMBL" id="UINC01050695">
    <property type="protein sequence ID" value="SVB63969.1"/>
    <property type="molecule type" value="Genomic_DNA"/>
</dbReference>
<accession>A0A382FMU2</accession>
<dbReference type="AlphaFoldDB" id="A0A382FMU2"/>
<reference evidence="1" key="1">
    <citation type="submission" date="2018-05" db="EMBL/GenBank/DDBJ databases">
        <authorList>
            <person name="Lanie J.A."/>
            <person name="Ng W.-L."/>
            <person name="Kazmierczak K.M."/>
            <person name="Andrzejewski T.M."/>
            <person name="Davidsen T.M."/>
            <person name="Wayne K.J."/>
            <person name="Tettelin H."/>
            <person name="Glass J.I."/>
            <person name="Rusch D."/>
            <person name="Podicherti R."/>
            <person name="Tsui H.-C.T."/>
            <person name="Winkler M.E."/>
        </authorList>
    </citation>
    <scope>NUCLEOTIDE SEQUENCE</scope>
</reference>
<organism evidence="1">
    <name type="scientific">marine metagenome</name>
    <dbReference type="NCBI Taxonomy" id="408172"/>
    <lineage>
        <taxon>unclassified sequences</taxon>
        <taxon>metagenomes</taxon>
        <taxon>ecological metagenomes</taxon>
    </lineage>
</organism>
<evidence type="ECO:0000313" key="1">
    <source>
        <dbReference type="EMBL" id="SVB63969.1"/>
    </source>
</evidence>
<name>A0A382FMU2_9ZZZZ</name>